<evidence type="ECO:0000313" key="3">
    <source>
        <dbReference type="Proteomes" id="UP000824998"/>
    </source>
</evidence>
<sequence>MLFSRSVPLGLVFAAVANAQNTQLPSVSDSRTTISGTGGITEGTLPTGDYLSYTSTSTREISSPISTLYATSTISSRSTTRTTSIATATLLGIGTPLIGGNDTATSTNSSSTTNSQTLLLGSVRATTSLNGTSNSTASSTSSLPQATNTTPCNNYAEFCSRKYSNITEVAAHNSPFVLKSNAAANQALGVTSQLNDGIRLLQGQMHFVGDIPHFCHSSCDILDAGPITDYLTEVNTWVESHPYDIVTILLGNGNYSLVNKYIPFIEESGLVNHAYIPPKVPMAKDDWPTLASMILSGQRVVFFLDYDTNQTSFPWLLDEFSQAWETPFDPTNRSFPCSVQRPPGLSVADAQNRIYLMNHNLNYDINLLGNSLLVPNIPLLNITNNVTGDGSLGVSTQECTEQWGAPPKFLNVDYYNVGKGSVFEVAAKYNNVTYNRKCCGLPASAGVRIGGSSLPFVAALVVGLLVML</sequence>
<accession>A0A9P8CAJ4</accession>
<dbReference type="EMBL" id="MU251357">
    <property type="protein sequence ID" value="KAG9239565.1"/>
    <property type="molecule type" value="Genomic_DNA"/>
</dbReference>
<dbReference type="GO" id="GO:0008081">
    <property type="term" value="F:phosphoric diester hydrolase activity"/>
    <property type="evidence" value="ECO:0007669"/>
    <property type="project" value="InterPro"/>
</dbReference>
<dbReference type="PANTHER" id="PTHR13593:SF140">
    <property type="entry name" value="PLC-LIKE PHOSPHODIESTERASE"/>
    <property type="match status" value="1"/>
</dbReference>
<dbReference type="AlphaFoldDB" id="A0A9P8CAJ4"/>
<name>A0A9P8CAJ4_9HELO</name>
<dbReference type="Proteomes" id="UP000824998">
    <property type="component" value="Unassembled WGS sequence"/>
</dbReference>
<dbReference type="InterPro" id="IPR051057">
    <property type="entry name" value="PI-PLC_domain"/>
</dbReference>
<dbReference type="GO" id="GO:0006629">
    <property type="term" value="P:lipid metabolic process"/>
    <property type="evidence" value="ECO:0007669"/>
    <property type="project" value="InterPro"/>
</dbReference>
<organism evidence="2 3">
    <name type="scientific">Amylocarpus encephaloides</name>
    <dbReference type="NCBI Taxonomy" id="45428"/>
    <lineage>
        <taxon>Eukaryota</taxon>
        <taxon>Fungi</taxon>
        <taxon>Dikarya</taxon>
        <taxon>Ascomycota</taxon>
        <taxon>Pezizomycotina</taxon>
        <taxon>Leotiomycetes</taxon>
        <taxon>Helotiales</taxon>
        <taxon>Helotiales incertae sedis</taxon>
        <taxon>Amylocarpus</taxon>
    </lineage>
</organism>
<dbReference type="OrthoDB" id="7984201at2759"/>
<feature type="signal peptide" evidence="1">
    <location>
        <begin position="1"/>
        <end position="19"/>
    </location>
</feature>
<dbReference type="InterPro" id="IPR017946">
    <property type="entry name" value="PLC-like_Pdiesterase_TIM-brl"/>
</dbReference>
<feature type="chain" id="PRO_5040307288" evidence="1">
    <location>
        <begin position="20"/>
        <end position="468"/>
    </location>
</feature>
<dbReference type="Pfam" id="PF26146">
    <property type="entry name" value="PI-PLC_X"/>
    <property type="match status" value="1"/>
</dbReference>
<proteinExistence type="predicted"/>
<dbReference type="PANTHER" id="PTHR13593">
    <property type="match status" value="1"/>
</dbReference>
<comment type="caution">
    <text evidence="2">The sequence shown here is derived from an EMBL/GenBank/DDBJ whole genome shotgun (WGS) entry which is preliminary data.</text>
</comment>
<dbReference type="SUPFAM" id="SSF51695">
    <property type="entry name" value="PLC-like phosphodiesterases"/>
    <property type="match status" value="1"/>
</dbReference>
<gene>
    <name evidence="2" type="ORF">BJ875DRAFT_83549</name>
</gene>
<keyword evidence="1" id="KW-0732">Signal</keyword>
<reference evidence="2" key="1">
    <citation type="journal article" date="2021" name="IMA Fungus">
        <title>Genomic characterization of three marine fungi, including Emericellopsis atlantica sp. nov. with signatures of a generalist lifestyle and marine biomass degradation.</title>
        <authorList>
            <person name="Hagestad O.C."/>
            <person name="Hou L."/>
            <person name="Andersen J.H."/>
            <person name="Hansen E.H."/>
            <person name="Altermark B."/>
            <person name="Li C."/>
            <person name="Kuhnert E."/>
            <person name="Cox R.J."/>
            <person name="Crous P.W."/>
            <person name="Spatafora J.W."/>
            <person name="Lail K."/>
            <person name="Amirebrahimi M."/>
            <person name="Lipzen A."/>
            <person name="Pangilinan J."/>
            <person name="Andreopoulos W."/>
            <person name="Hayes R.D."/>
            <person name="Ng V."/>
            <person name="Grigoriev I.V."/>
            <person name="Jackson S.A."/>
            <person name="Sutton T.D.S."/>
            <person name="Dobson A.D.W."/>
            <person name="Rama T."/>
        </authorList>
    </citation>
    <scope>NUCLEOTIDE SEQUENCE</scope>
    <source>
        <strain evidence="2">TRa018bII</strain>
    </source>
</reference>
<keyword evidence="3" id="KW-1185">Reference proteome</keyword>
<evidence type="ECO:0000256" key="1">
    <source>
        <dbReference type="SAM" id="SignalP"/>
    </source>
</evidence>
<protein>
    <submittedName>
        <fullName evidence="2">PLC-like phosphodiesterase</fullName>
    </submittedName>
</protein>
<evidence type="ECO:0000313" key="2">
    <source>
        <dbReference type="EMBL" id="KAG9239565.1"/>
    </source>
</evidence>
<dbReference type="Gene3D" id="3.20.20.190">
    <property type="entry name" value="Phosphatidylinositol (PI) phosphodiesterase"/>
    <property type="match status" value="1"/>
</dbReference>